<evidence type="ECO:0000313" key="3">
    <source>
        <dbReference type="Proteomes" id="UP000813385"/>
    </source>
</evidence>
<evidence type="ECO:0000259" key="1">
    <source>
        <dbReference type="Pfam" id="PF20150"/>
    </source>
</evidence>
<dbReference type="InterPro" id="IPR045518">
    <property type="entry name" value="2EXR"/>
</dbReference>
<dbReference type="OrthoDB" id="4655872at2759"/>
<dbReference type="AlphaFoldDB" id="A0A8K0WZ06"/>
<dbReference type="Pfam" id="PF20150">
    <property type="entry name" value="2EXR"/>
    <property type="match status" value="1"/>
</dbReference>
<feature type="domain" description="2EXR" evidence="1">
    <location>
        <begin position="14"/>
        <end position="106"/>
    </location>
</feature>
<evidence type="ECO:0000313" key="2">
    <source>
        <dbReference type="EMBL" id="KAH7347432.1"/>
    </source>
</evidence>
<comment type="caution">
    <text evidence="2">The sequence shown here is derived from an EMBL/GenBank/DDBJ whole genome shotgun (WGS) entry which is preliminary data.</text>
</comment>
<protein>
    <recommendedName>
        <fullName evidence="1">2EXR domain-containing protein</fullName>
    </recommendedName>
</protein>
<proteinExistence type="predicted"/>
<dbReference type="EMBL" id="JAGPXD010000007">
    <property type="protein sequence ID" value="KAH7347432.1"/>
    <property type="molecule type" value="Genomic_DNA"/>
</dbReference>
<accession>A0A8K0WZ06</accession>
<gene>
    <name evidence="2" type="ORF">B0T11DRAFT_302647</name>
</gene>
<keyword evidence="3" id="KW-1185">Reference proteome</keyword>
<dbReference type="Proteomes" id="UP000813385">
    <property type="component" value="Unassembled WGS sequence"/>
</dbReference>
<name>A0A8K0WZ06_9PEZI</name>
<sequence>MTIKFSLPASAQYFTPFPRLPIELRLQIWEDAIYQPGMNFLRISYNSTIPRRLRNNVPFPPIRKATLQPMYHHPEAEDSQFYNLNNVLENLSLACAESNRVVRRFKQHPDTIKLPDGRVVTALDSHDTICLDEYVPQNLFTSGCRILTDVDCFGLDRIRHVAIRYCYNWESKGPHCFECFRRHSVDTKKALPLHVYQFLVRHMPNLQTVYLIDFLILRRDTNDPAVAHKPPTFTSRDRKFYEVDSPDQNEWQVSSQVFEVLDWVKQNYLRYSAQSTTTRCRHKEPERVQFKVLSCEWEMSPRVSPEIRKRGGKRT</sequence>
<reference evidence="2" key="1">
    <citation type="journal article" date="2021" name="Nat. Commun.">
        <title>Genetic determinants of endophytism in the Arabidopsis root mycobiome.</title>
        <authorList>
            <person name="Mesny F."/>
            <person name="Miyauchi S."/>
            <person name="Thiergart T."/>
            <person name="Pickel B."/>
            <person name="Atanasova L."/>
            <person name="Karlsson M."/>
            <person name="Huettel B."/>
            <person name="Barry K.W."/>
            <person name="Haridas S."/>
            <person name="Chen C."/>
            <person name="Bauer D."/>
            <person name="Andreopoulos W."/>
            <person name="Pangilinan J."/>
            <person name="LaButti K."/>
            <person name="Riley R."/>
            <person name="Lipzen A."/>
            <person name="Clum A."/>
            <person name="Drula E."/>
            <person name="Henrissat B."/>
            <person name="Kohler A."/>
            <person name="Grigoriev I.V."/>
            <person name="Martin F.M."/>
            <person name="Hacquard S."/>
        </authorList>
    </citation>
    <scope>NUCLEOTIDE SEQUENCE</scope>
    <source>
        <strain evidence="2">MPI-CAGE-AT-0016</strain>
    </source>
</reference>
<organism evidence="2 3">
    <name type="scientific">Plectosphaerella cucumerina</name>
    <dbReference type="NCBI Taxonomy" id="40658"/>
    <lineage>
        <taxon>Eukaryota</taxon>
        <taxon>Fungi</taxon>
        <taxon>Dikarya</taxon>
        <taxon>Ascomycota</taxon>
        <taxon>Pezizomycotina</taxon>
        <taxon>Sordariomycetes</taxon>
        <taxon>Hypocreomycetidae</taxon>
        <taxon>Glomerellales</taxon>
        <taxon>Plectosphaerellaceae</taxon>
        <taxon>Plectosphaerella</taxon>
    </lineage>
</organism>